<dbReference type="SUPFAM" id="SSF109854">
    <property type="entry name" value="DinB/YfiT-like putative metalloenzymes"/>
    <property type="match status" value="1"/>
</dbReference>
<dbReference type="InterPro" id="IPR017517">
    <property type="entry name" value="Maleyloyr_isom"/>
</dbReference>
<dbReference type="OrthoDB" id="5178565at2"/>
<dbReference type="RefSeq" id="WP_144857518.1">
    <property type="nucleotide sequence ID" value="NZ_BAAAYT010000002.1"/>
</dbReference>
<gene>
    <name evidence="1" type="ORF">FB557_2093</name>
</gene>
<dbReference type="Proteomes" id="UP000315628">
    <property type="component" value="Unassembled WGS sequence"/>
</dbReference>
<dbReference type="NCBIfam" id="TIGR03083">
    <property type="entry name" value="maleylpyruvate isomerase family mycothiol-dependent enzyme"/>
    <property type="match status" value="1"/>
</dbReference>
<dbReference type="AlphaFoldDB" id="A0A560WAL8"/>
<comment type="caution">
    <text evidence="1">The sequence shown here is derived from an EMBL/GenBank/DDBJ whole genome shotgun (WGS) entry which is preliminary data.</text>
</comment>
<name>A0A560WAL8_9MICO</name>
<sequence length="203" mass="22755">MLSRRSALTGTEELQAAEHLRCCETLARVAPDSPTACEGWTAHDLAAHLWSLKQRDPRWWVGPGSRRRVARLKETLRYEELVDRLRATPPGFACMPDDRFNRYLHSLGEYYVHGQDVARPAGITRPPLGAALDEALWVRAGQAARILRRRPPGLVLATPDGRSQAVTRGRPRQRVTGPPGEVVLWVYGRTNIARVEVEDLAQP</sequence>
<keyword evidence="2" id="KW-1185">Reference proteome</keyword>
<protein>
    <submittedName>
        <fullName evidence="1">Uncharacterized protein (TIGR03085 family)</fullName>
    </submittedName>
</protein>
<reference evidence="1 2" key="1">
    <citation type="submission" date="2019-06" db="EMBL/GenBank/DDBJ databases">
        <title>Sequencing the genomes of 1000 actinobacteria strains.</title>
        <authorList>
            <person name="Klenk H.-P."/>
        </authorList>
    </citation>
    <scope>NUCLEOTIDE SEQUENCE [LARGE SCALE GENOMIC DNA]</scope>
    <source>
        <strain evidence="1 2">DSM 18935</strain>
    </source>
</reference>
<evidence type="ECO:0000313" key="1">
    <source>
        <dbReference type="EMBL" id="TWD14671.1"/>
    </source>
</evidence>
<organism evidence="1 2">
    <name type="scientific">Marihabitans asiaticum</name>
    <dbReference type="NCBI Taxonomy" id="415218"/>
    <lineage>
        <taxon>Bacteria</taxon>
        <taxon>Bacillati</taxon>
        <taxon>Actinomycetota</taxon>
        <taxon>Actinomycetes</taxon>
        <taxon>Micrococcales</taxon>
        <taxon>Intrasporangiaceae</taxon>
        <taxon>Marihabitans</taxon>
    </lineage>
</organism>
<proteinExistence type="predicted"/>
<evidence type="ECO:0000313" key="2">
    <source>
        <dbReference type="Proteomes" id="UP000315628"/>
    </source>
</evidence>
<accession>A0A560WAL8</accession>
<dbReference type="EMBL" id="VIUW01000003">
    <property type="protein sequence ID" value="TWD14671.1"/>
    <property type="molecule type" value="Genomic_DNA"/>
</dbReference>
<dbReference type="InterPro" id="IPR034660">
    <property type="entry name" value="DinB/YfiT-like"/>
</dbReference>